<dbReference type="AlphaFoldDB" id="A0A7X6BND8"/>
<dbReference type="Pfam" id="PF16220">
    <property type="entry name" value="DUF4880"/>
    <property type="match status" value="1"/>
</dbReference>
<dbReference type="PANTHER" id="PTHR30273:SF2">
    <property type="entry name" value="PROTEIN FECR"/>
    <property type="match status" value="1"/>
</dbReference>
<evidence type="ECO:0000259" key="2">
    <source>
        <dbReference type="Pfam" id="PF16220"/>
    </source>
</evidence>
<comment type="caution">
    <text evidence="3">The sequence shown here is derived from an EMBL/GenBank/DDBJ whole genome shotgun (WGS) entry which is preliminary data.</text>
</comment>
<feature type="domain" description="FecR N-terminal" evidence="2">
    <location>
        <begin position="13"/>
        <end position="54"/>
    </location>
</feature>
<dbReference type="Gene3D" id="3.55.50.30">
    <property type="match status" value="1"/>
</dbReference>
<organism evidence="3 4">
    <name type="scientific">Brevundimonas alba</name>
    <dbReference type="NCBI Taxonomy" id="74314"/>
    <lineage>
        <taxon>Bacteria</taxon>
        <taxon>Pseudomonadati</taxon>
        <taxon>Pseudomonadota</taxon>
        <taxon>Alphaproteobacteria</taxon>
        <taxon>Caulobacterales</taxon>
        <taxon>Caulobacteraceae</taxon>
        <taxon>Brevundimonas</taxon>
    </lineage>
</organism>
<keyword evidence="4" id="KW-1185">Reference proteome</keyword>
<protein>
    <submittedName>
        <fullName evidence="3">Transmembrane sensor</fullName>
    </submittedName>
</protein>
<reference evidence="3 4" key="1">
    <citation type="submission" date="2020-03" db="EMBL/GenBank/DDBJ databases">
        <title>Genomic Encyclopedia of Type Strains, Phase IV (KMG-IV): sequencing the most valuable type-strain genomes for metagenomic binning, comparative biology and taxonomic classification.</title>
        <authorList>
            <person name="Goeker M."/>
        </authorList>
    </citation>
    <scope>NUCLEOTIDE SEQUENCE [LARGE SCALE GENOMIC DNA]</scope>
    <source>
        <strain evidence="3 4">DSM 4736</strain>
    </source>
</reference>
<proteinExistence type="predicted"/>
<dbReference type="RefSeq" id="WP_245161584.1">
    <property type="nucleotide sequence ID" value="NZ_JAATJM010000002.1"/>
</dbReference>
<keyword evidence="3" id="KW-0812">Transmembrane</keyword>
<accession>A0A7X6BND8</accession>
<dbReference type="EMBL" id="JAATJM010000002">
    <property type="protein sequence ID" value="NJC42068.1"/>
    <property type="molecule type" value="Genomic_DNA"/>
</dbReference>
<evidence type="ECO:0000259" key="1">
    <source>
        <dbReference type="Pfam" id="PF04773"/>
    </source>
</evidence>
<dbReference type="InterPro" id="IPR006860">
    <property type="entry name" value="FecR"/>
</dbReference>
<dbReference type="GO" id="GO:0016989">
    <property type="term" value="F:sigma factor antagonist activity"/>
    <property type="evidence" value="ECO:0007669"/>
    <property type="project" value="TreeGrafter"/>
</dbReference>
<dbReference type="InterPro" id="IPR012373">
    <property type="entry name" value="Ferrdict_sens_TM"/>
</dbReference>
<evidence type="ECO:0000313" key="3">
    <source>
        <dbReference type="EMBL" id="NJC42068.1"/>
    </source>
</evidence>
<feature type="domain" description="FecR protein" evidence="1">
    <location>
        <begin position="119"/>
        <end position="210"/>
    </location>
</feature>
<dbReference type="Proteomes" id="UP000587415">
    <property type="component" value="Unassembled WGS sequence"/>
</dbReference>
<keyword evidence="3" id="KW-0472">Membrane</keyword>
<name>A0A7X6BND8_9CAUL</name>
<dbReference type="Pfam" id="PF04773">
    <property type="entry name" value="FecR"/>
    <property type="match status" value="1"/>
</dbReference>
<dbReference type="InterPro" id="IPR032623">
    <property type="entry name" value="FecR_N"/>
</dbReference>
<dbReference type="PANTHER" id="PTHR30273">
    <property type="entry name" value="PERIPLASMIC SIGNAL SENSOR AND SIGMA FACTOR ACTIVATOR FECR-RELATED"/>
    <property type="match status" value="1"/>
</dbReference>
<sequence length="328" mass="35019">MMTVDGDLDIRRQEAASWFARLSQQRVSTDDVKAFSAWRRDPDNARAYERVEAVWSATNTLAGDPDISALTAEALGKAPPPVRARAMVSRLWKPLGGAALAAVAVIAAGSLWAVSRPLDYATAVGEQRTVRLDDGSRVILDTGSRIQVRLRDDRRSVALLSGQAFFDVTGDSARPFVVTAGDTHVTAIGTRFDVRRDGDGARVTLVEGRVAVRESTGAGPGWSLDPGQQLVTTGPRPAVASVDVVRETSWTTGRLIFDGTPIRVAVTEVNRYSDAKIDLRASHIAEIPVSGVFDTGDTDGFIAALQDLYGVTAERRPDGAVILSGPPA</sequence>
<dbReference type="Gene3D" id="2.60.120.1440">
    <property type="match status" value="1"/>
</dbReference>
<gene>
    <name evidence="3" type="ORF">GGQ87_002363</name>
</gene>
<dbReference type="PIRSF" id="PIRSF018266">
    <property type="entry name" value="FecR"/>
    <property type="match status" value="1"/>
</dbReference>
<evidence type="ECO:0000313" key="4">
    <source>
        <dbReference type="Proteomes" id="UP000587415"/>
    </source>
</evidence>